<keyword evidence="3 6" id="KW-0812">Transmembrane</keyword>
<comment type="subcellular location">
    <subcellularLocation>
        <location evidence="1">Cell membrane</location>
        <topology evidence="1">Multi-pass membrane protein</topology>
    </subcellularLocation>
</comment>
<evidence type="ECO:0000256" key="4">
    <source>
        <dbReference type="ARBA" id="ARBA00022989"/>
    </source>
</evidence>
<dbReference type="PIRSF" id="PIRSF006060">
    <property type="entry name" value="AA_transporter"/>
    <property type="match status" value="1"/>
</dbReference>
<proteinExistence type="predicted"/>
<dbReference type="PANTHER" id="PTHR42770">
    <property type="entry name" value="AMINO ACID TRANSPORTER-RELATED"/>
    <property type="match status" value="1"/>
</dbReference>
<keyword evidence="4 6" id="KW-1133">Transmembrane helix</keyword>
<organism evidence="7 8">
    <name type="scientific">Candidatus Lachnoclostridium pullistercoris</name>
    <dbReference type="NCBI Taxonomy" id="2838632"/>
    <lineage>
        <taxon>Bacteria</taxon>
        <taxon>Bacillati</taxon>
        <taxon>Bacillota</taxon>
        <taxon>Clostridia</taxon>
        <taxon>Lachnospirales</taxon>
        <taxon>Lachnospiraceae</taxon>
    </lineage>
</organism>
<dbReference type="GO" id="GO:0005886">
    <property type="term" value="C:plasma membrane"/>
    <property type="evidence" value="ECO:0007669"/>
    <property type="project" value="UniProtKB-SubCell"/>
</dbReference>
<dbReference type="EMBL" id="DWWL01000049">
    <property type="protein sequence ID" value="HJC47961.1"/>
    <property type="molecule type" value="Genomic_DNA"/>
</dbReference>
<dbReference type="Pfam" id="PF13520">
    <property type="entry name" value="AA_permease_2"/>
    <property type="match status" value="1"/>
</dbReference>
<dbReference type="InterPro" id="IPR050367">
    <property type="entry name" value="APC_superfamily"/>
</dbReference>
<feature type="transmembrane region" description="Helical" evidence="6">
    <location>
        <begin position="419"/>
        <end position="437"/>
    </location>
</feature>
<feature type="transmembrane region" description="Helical" evidence="6">
    <location>
        <begin position="95"/>
        <end position="115"/>
    </location>
</feature>
<feature type="transmembrane region" description="Helical" evidence="6">
    <location>
        <begin position="135"/>
        <end position="153"/>
    </location>
</feature>
<gene>
    <name evidence="7" type="ORF">IAA04_07905</name>
</gene>
<evidence type="ECO:0000313" key="7">
    <source>
        <dbReference type="EMBL" id="HJC47961.1"/>
    </source>
</evidence>
<name>A0A9D2PBX9_9FIRM</name>
<feature type="transmembrane region" description="Helical" evidence="6">
    <location>
        <begin position="199"/>
        <end position="220"/>
    </location>
</feature>
<dbReference type="InterPro" id="IPR002293">
    <property type="entry name" value="AA/rel_permease1"/>
</dbReference>
<dbReference type="AlphaFoldDB" id="A0A9D2PBX9"/>
<evidence type="ECO:0000256" key="5">
    <source>
        <dbReference type="ARBA" id="ARBA00023136"/>
    </source>
</evidence>
<evidence type="ECO:0000256" key="2">
    <source>
        <dbReference type="ARBA" id="ARBA00022475"/>
    </source>
</evidence>
<protein>
    <submittedName>
        <fullName evidence="7">APC family permease</fullName>
    </submittedName>
</protein>
<accession>A0A9D2PBX9</accession>
<comment type="caution">
    <text evidence="7">The sequence shown here is derived from an EMBL/GenBank/DDBJ whole genome shotgun (WGS) entry which is preliminary data.</text>
</comment>
<dbReference type="GO" id="GO:0022857">
    <property type="term" value="F:transmembrane transporter activity"/>
    <property type="evidence" value="ECO:0007669"/>
    <property type="project" value="InterPro"/>
</dbReference>
<dbReference type="Gene3D" id="1.20.1740.10">
    <property type="entry name" value="Amino acid/polyamine transporter I"/>
    <property type="match status" value="1"/>
</dbReference>
<feature type="transmembrane region" description="Helical" evidence="6">
    <location>
        <begin position="232"/>
        <end position="256"/>
    </location>
</feature>
<feature type="transmembrane region" description="Helical" evidence="6">
    <location>
        <begin position="21"/>
        <end position="46"/>
    </location>
</feature>
<reference evidence="7" key="1">
    <citation type="journal article" date="2021" name="PeerJ">
        <title>Extensive microbial diversity within the chicken gut microbiome revealed by metagenomics and culture.</title>
        <authorList>
            <person name="Gilroy R."/>
            <person name="Ravi A."/>
            <person name="Getino M."/>
            <person name="Pursley I."/>
            <person name="Horton D.L."/>
            <person name="Alikhan N.F."/>
            <person name="Baker D."/>
            <person name="Gharbi K."/>
            <person name="Hall N."/>
            <person name="Watson M."/>
            <person name="Adriaenssens E.M."/>
            <person name="Foster-Nyarko E."/>
            <person name="Jarju S."/>
            <person name="Secka A."/>
            <person name="Antonio M."/>
            <person name="Oren A."/>
            <person name="Chaudhuri R.R."/>
            <person name="La Ragione R."/>
            <person name="Hildebrand F."/>
            <person name="Pallen M.J."/>
        </authorList>
    </citation>
    <scope>NUCLEOTIDE SEQUENCE</scope>
    <source>
        <strain evidence="7">CHK183-5548</strain>
    </source>
</reference>
<evidence type="ECO:0000256" key="1">
    <source>
        <dbReference type="ARBA" id="ARBA00004651"/>
    </source>
</evidence>
<feature type="transmembrane region" description="Helical" evidence="6">
    <location>
        <begin position="160"/>
        <end position="179"/>
    </location>
</feature>
<keyword evidence="5 6" id="KW-0472">Membrane</keyword>
<sequence length="451" mass="47477">MEQTNTAKQSSTKQLKQVLGFGDLMGAAVGQIIGAGIMTLLGSAIAMTGRSVPLAFLIAAGITVFQYLPLILISGTVRLRGGNYTMVAMLAGKRFAGAYSIIFVFSNLSLSMYALSFSDYFLSLFGWSGGYNQQIVAFVVLTLFFVLNCMGIDKFAKVQNIIVVLLVVALGAFAVFGIGEIKPGYMDPDSWMTGGVTGLLQAGGLLTFAVGGGSCVVNLSGEAKHPTRDIPIVMIVSTLCVAVLYGFISVIAAGVFPVEQVAGENLSLVAKEILSAPLYIFFMVCGAGFALISTLNSQFAWAPKPTMQACDDGWLPAGLAKLSKWNTPIIILTILYVLGSVCILTGLSVSVLGNMSLVASGVLTLMINAKVYKLPEVVPDEWAVSKFRVGKGALRLVTVLGSAASLLSVYLNATTLSTGLLLLNVVVIAAAFIFAALRGKQAHVEISYEKA</sequence>
<dbReference type="PANTHER" id="PTHR42770:SF11">
    <property type="entry name" value="INNER MEMBRANE TRANSPORT PROTEIN YBAT"/>
    <property type="match status" value="1"/>
</dbReference>
<evidence type="ECO:0000256" key="6">
    <source>
        <dbReference type="SAM" id="Phobius"/>
    </source>
</evidence>
<evidence type="ECO:0000256" key="3">
    <source>
        <dbReference type="ARBA" id="ARBA00022692"/>
    </source>
</evidence>
<keyword evidence="2" id="KW-1003">Cell membrane</keyword>
<feature type="transmembrane region" description="Helical" evidence="6">
    <location>
        <begin position="52"/>
        <end position="74"/>
    </location>
</feature>
<feature type="transmembrane region" description="Helical" evidence="6">
    <location>
        <begin position="329"/>
        <end position="349"/>
    </location>
</feature>
<dbReference type="Proteomes" id="UP000823883">
    <property type="component" value="Unassembled WGS sequence"/>
</dbReference>
<evidence type="ECO:0000313" key="8">
    <source>
        <dbReference type="Proteomes" id="UP000823883"/>
    </source>
</evidence>
<feature type="transmembrane region" description="Helical" evidence="6">
    <location>
        <begin position="276"/>
        <end position="295"/>
    </location>
</feature>
<reference evidence="7" key="2">
    <citation type="submission" date="2021-04" db="EMBL/GenBank/DDBJ databases">
        <authorList>
            <person name="Gilroy R."/>
        </authorList>
    </citation>
    <scope>NUCLEOTIDE SEQUENCE</scope>
    <source>
        <strain evidence="7">CHK183-5548</strain>
    </source>
</reference>